<proteinExistence type="predicted"/>
<reference evidence="2" key="2">
    <citation type="submission" date="2020-09" db="EMBL/GenBank/DDBJ databases">
        <authorList>
            <person name="Sun Q."/>
            <person name="Zhou Y."/>
        </authorList>
    </citation>
    <scope>NUCLEOTIDE SEQUENCE</scope>
    <source>
        <strain evidence="2">CGMCC 1.15085</strain>
    </source>
</reference>
<dbReference type="EMBL" id="BMHI01000007">
    <property type="protein sequence ID" value="GGB44740.1"/>
    <property type="molecule type" value="Genomic_DNA"/>
</dbReference>
<dbReference type="RefSeq" id="WP_188838823.1">
    <property type="nucleotide sequence ID" value="NZ_BMHI01000007.1"/>
</dbReference>
<comment type="caution">
    <text evidence="2">The sequence shown here is derived from an EMBL/GenBank/DDBJ whole genome shotgun (WGS) entry which is preliminary data.</text>
</comment>
<gene>
    <name evidence="2" type="ORF">GCM10011492_39750</name>
</gene>
<evidence type="ECO:0000256" key="1">
    <source>
        <dbReference type="SAM" id="MobiDB-lite"/>
    </source>
</evidence>
<accession>A0A916TIB8</accession>
<feature type="region of interest" description="Disordered" evidence="1">
    <location>
        <begin position="409"/>
        <end position="430"/>
    </location>
</feature>
<dbReference type="AlphaFoldDB" id="A0A916TIB8"/>
<keyword evidence="3" id="KW-1185">Reference proteome</keyword>
<reference evidence="2" key="1">
    <citation type="journal article" date="2014" name="Int. J. Syst. Evol. Microbiol.">
        <title>Complete genome sequence of Corynebacterium casei LMG S-19264T (=DSM 44701T), isolated from a smear-ripened cheese.</title>
        <authorList>
            <consortium name="US DOE Joint Genome Institute (JGI-PGF)"/>
            <person name="Walter F."/>
            <person name="Albersmeier A."/>
            <person name="Kalinowski J."/>
            <person name="Ruckert C."/>
        </authorList>
    </citation>
    <scope>NUCLEOTIDE SEQUENCE</scope>
    <source>
        <strain evidence="2">CGMCC 1.15085</strain>
    </source>
</reference>
<sequence length="430" mass="46992">MYGDNTAALRDNLAALMQITRNHEGLATLTPAEVAMISSFRTSLTLWCQQAVRASNPDGERGGSTPRTRGPAEELRYRLDQARSTYTAALPGLGQLTEPHRNHVVDLWRRAAKAASLGEHDFPAGLTYGELTEPQAMTVLKDAAEVTRALTGLDRHYTATVQGWEPITEADQMGRAAVVCAAHAGYDEPDYSIDRRGWHPPVQLVGGPRLHGLDGVLQAQNNLLFHLRHQPDGYSLRLILDSQRIVSTHAATISEAAGAPSALVERWRDRAETHTRLVDQTRNLRGLVGTGHAAGQCALAAAHIRALPNTGHTHPRQLRHLDALFAHIDRRLAETITAGADDRSYLMRVSLPRIDLKSPGAVKALRARHIPLDVPRRAPVLDTVKERLMPARTPATVASTSIRSRAGFIRSIDSAPRRPGNTSQVPRLAL</sequence>
<evidence type="ECO:0000313" key="3">
    <source>
        <dbReference type="Proteomes" id="UP000636793"/>
    </source>
</evidence>
<name>A0A916TIB8_9MICO</name>
<organism evidence="2 3">
    <name type="scientific">Flexivirga endophytica</name>
    <dbReference type="NCBI Taxonomy" id="1849103"/>
    <lineage>
        <taxon>Bacteria</taxon>
        <taxon>Bacillati</taxon>
        <taxon>Actinomycetota</taxon>
        <taxon>Actinomycetes</taxon>
        <taxon>Micrococcales</taxon>
        <taxon>Dermacoccaceae</taxon>
        <taxon>Flexivirga</taxon>
    </lineage>
</organism>
<feature type="compositionally biased region" description="Polar residues" evidence="1">
    <location>
        <begin position="420"/>
        <end position="430"/>
    </location>
</feature>
<protein>
    <submittedName>
        <fullName evidence="2">Uncharacterized protein</fullName>
    </submittedName>
</protein>
<dbReference type="Proteomes" id="UP000636793">
    <property type="component" value="Unassembled WGS sequence"/>
</dbReference>
<evidence type="ECO:0000313" key="2">
    <source>
        <dbReference type="EMBL" id="GGB44740.1"/>
    </source>
</evidence>